<evidence type="ECO:0000256" key="2">
    <source>
        <dbReference type="ARBA" id="ARBA00023125"/>
    </source>
</evidence>
<dbReference type="InterPro" id="IPR002913">
    <property type="entry name" value="START_lipid-bd_dom"/>
</dbReference>
<evidence type="ECO:0000313" key="7">
    <source>
        <dbReference type="EMBL" id="RZB90649.1"/>
    </source>
</evidence>
<organism evidence="7 8">
    <name type="scientific">Glycine soja</name>
    <name type="common">Wild soybean</name>
    <dbReference type="NCBI Taxonomy" id="3848"/>
    <lineage>
        <taxon>Eukaryota</taxon>
        <taxon>Viridiplantae</taxon>
        <taxon>Streptophyta</taxon>
        <taxon>Embryophyta</taxon>
        <taxon>Tracheophyta</taxon>
        <taxon>Spermatophyta</taxon>
        <taxon>Magnoliopsida</taxon>
        <taxon>eudicotyledons</taxon>
        <taxon>Gunneridae</taxon>
        <taxon>Pentapetalae</taxon>
        <taxon>rosids</taxon>
        <taxon>fabids</taxon>
        <taxon>Fabales</taxon>
        <taxon>Fabaceae</taxon>
        <taxon>Papilionoideae</taxon>
        <taxon>50 kb inversion clade</taxon>
        <taxon>NPAAA clade</taxon>
        <taxon>indigoferoid/millettioid clade</taxon>
        <taxon>Phaseoleae</taxon>
        <taxon>Glycine</taxon>
        <taxon>Glycine subgen. Soja</taxon>
    </lineage>
</organism>
<name>A0A445IX48_GLYSO</name>
<dbReference type="GO" id="GO:0003677">
    <property type="term" value="F:DNA binding"/>
    <property type="evidence" value="ECO:0007669"/>
    <property type="project" value="UniProtKB-KW"/>
</dbReference>
<evidence type="ECO:0000256" key="4">
    <source>
        <dbReference type="ARBA" id="ARBA00023163"/>
    </source>
</evidence>
<feature type="domain" description="START" evidence="6">
    <location>
        <begin position="41"/>
        <end position="277"/>
    </location>
</feature>
<dbReference type="InterPro" id="IPR057993">
    <property type="entry name" value="HD-Zip_IV_C"/>
</dbReference>
<dbReference type="PANTHER" id="PTHR45654">
    <property type="entry name" value="HOMEOBOX-LEUCINE ZIPPER PROTEIN MERISTEM L1"/>
    <property type="match status" value="1"/>
</dbReference>
<evidence type="ECO:0000259" key="6">
    <source>
        <dbReference type="PROSITE" id="PS50848"/>
    </source>
</evidence>
<dbReference type="InterPro" id="IPR042160">
    <property type="entry name" value="HD-Zip_IV"/>
</dbReference>
<keyword evidence="1" id="KW-0805">Transcription regulation</keyword>
<dbReference type="EMBL" id="QZWG01000009">
    <property type="protein sequence ID" value="RZB90649.1"/>
    <property type="molecule type" value="Genomic_DNA"/>
</dbReference>
<keyword evidence="2 7" id="KW-0238">DNA-binding</keyword>
<dbReference type="SMART" id="SM00234">
    <property type="entry name" value="START"/>
    <property type="match status" value="1"/>
</dbReference>
<evidence type="ECO:0000313" key="8">
    <source>
        <dbReference type="Proteomes" id="UP000289340"/>
    </source>
</evidence>
<evidence type="ECO:0000256" key="5">
    <source>
        <dbReference type="ARBA" id="ARBA00023242"/>
    </source>
</evidence>
<evidence type="ECO:0000256" key="1">
    <source>
        <dbReference type="ARBA" id="ARBA00023015"/>
    </source>
</evidence>
<gene>
    <name evidence="7" type="ORF">D0Y65_023220</name>
</gene>
<keyword evidence="3 7" id="KW-0371">Homeobox</keyword>
<dbReference type="Gene3D" id="3.30.530.20">
    <property type="match status" value="1"/>
</dbReference>
<accession>A0A445IX48</accession>
<keyword evidence="4" id="KW-0804">Transcription</keyword>
<dbReference type="Pfam" id="PF25797">
    <property type="entry name" value="PDF2_C"/>
    <property type="match status" value="1"/>
</dbReference>
<keyword evidence="8" id="KW-1185">Reference proteome</keyword>
<dbReference type="GO" id="GO:0008289">
    <property type="term" value="F:lipid binding"/>
    <property type="evidence" value="ECO:0007669"/>
    <property type="project" value="InterPro"/>
</dbReference>
<dbReference type="Proteomes" id="UP000289340">
    <property type="component" value="Chromosome 9"/>
</dbReference>
<sequence length="526" mass="59125">MHGLQMSQPESSLASTLAETSLVKQECDISDPVHDFASSDSEMEAKRIAKVANLAMAELLKLMRINEPLWAKSSYGVPGYVLVRERYASMFPRVDSLNSPPHTTREESSKYCRVVRIRARKLVEMLLDSEEWVNHFPTIVSKSETVKVLDVGSLENRNGALQVVCEKMQAISPLVSSRELFFLRYCQQVTDGTWAIAHVSIDSIEGRVLDSPVRRLPSGCVIYQMNEEFSMVIWAEHVEVNERIATCSRGGFTRDNVAYGAERWLWALNRMCERFVWTSINNMPPQASPEEVKGFNARMRAMRFSNRMVQGFFGVLYKLRDGGLAQSLEENNTEIKISLRKNTTPGMPEGIIATAITCIRLPVPQQNVCSFFMEAKNRPKWDVLSGGFAVNEFSHFTMGGRNCISILKTYNRIEGDVLMFQDSYIDPMGSYMVYAPISEKNMSMIMNGGDSMVSILPSGFLISEDHSGTVAESSNRPRGSVLTMAYQLLICSNNNTSIQDQNRKTVVRIVVSALQNIKTSLKMSED</sequence>
<dbReference type="InterPro" id="IPR023393">
    <property type="entry name" value="START-like_dom_sf"/>
</dbReference>
<dbReference type="PROSITE" id="PS50848">
    <property type="entry name" value="START"/>
    <property type="match status" value="1"/>
</dbReference>
<evidence type="ECO:0000256" key="3">
    <source>
        <dbReference type="ARBA" id="ARBA00023155"/>
    </source>
</evidence>
<dbReference type="Pfam" id="PF01852">
    <property type="entry name" value="START"/>
    <property type="match status" value="1"/>
</dbReference>
<keyword evidence="5" id="KW-0539">Nucleus</keyword>
<dbReference type="SUPFAM" id="SSF55961">
    <property type="entry name" value="Bet v1-like"/>
    <property type="match status" value="2"/>
</dbReference>
<proteinExistence type="predicted"/>
<dbReference type="AlphaFoldDB" id="A0A445IX48"/>
<comment type="caution">
    <text evidence="7">The sequence shown here is derived from an EMBL/GenBank/DDBJ whole genome shotgun (WGS) entry which is preliminary data.</text>
</comment>
<protein>
    <submittedName>
        <fullName evidence="7">Homeobox-leucine zipper protein ROC1</fullName>
    </submittedName>
</protein>
<reference evidence="7 8" key="1">
    <citation type="submission" date="2018-09" db="EMBL/GenBank/DDBJ databases">
        <title>A high-quality reference genome of wild soybean provides a powerful tool to mine soybean genomes.</title>
        <authorList>
            <person name="Xie M."/>
            <person name="Chung C.Y.L."/>
            <person name="Li M.-W."/>
            <person name="Wong F.-L."/>
            <person name="Chan T.-F."/>
            <person name="Lam H.-M."/>
        </authorList>
    </citation>
    <scope>NUCLEOTIDE SEQUENCE [LARGE SCALE GENOMIC DNA]</scope>
    <source>
        <strain evidence="8">cv. W05</strain>
        <tissue evidence="7">Hypocotyl of etiolated seedlings</tissue>
    </source>
</reference>
<dbReference type="PANTHER" id="PTHR45654:SF9">
    <property type="entry name" value="HOMEOBOX-LEUCINE ZIPPER PROTEIN HDG10-RELATED"/>
    <property type="match status" value="1"/>
</dbReference>